<evidence type="ECO:0000259" key="1">
    <source>
        <dbReference type="Pfam" id="PF23055"/>
    </source>
</evidence>
<reference evidence="2" key="2">
    <citation type="journal article" date="2014" name="BMC Genomics">
        <title>A genomic perspective to assessing quality of mass-reared SIT flies used in Mediterranean fruit fly (Ceratitis capitata) eradication in California.</title>
        <authorList>
            <person name="Calla B."/>
            <person name="Hall B."/>
            <person name="Hou S."/>
            <person name="Geib S.M."/>
        </authorList>
    </citation>
    <scope>NUCLEOTIDE SEQUENCE</scope>
</reference>
<feature type="domain" description="DUF7041" evidence="1">
    <location>
        <begin position="24"/>
        <end position="105"/>
    </location>
</feature>
<evidence type="ECO:0000313" key="2">
    <source>
        <dbReference type="EMBL" id="JAB95650.1"/>
    </source>
</evidence>
<protein>
    <recommendedName>
        <fullName evidence="1">DUF7041 domain-containing protein</fullName>
    </recommendedName>
</protein>
<dbReference type="Pfam" id="PF23055">
    <property type="entry name" value="DUF7041"/>
    <property type="match status" value="1"/>
</dbReference>
<dbReference type="PANTHER" id="PTHR33327">
    <property type="entry name" value="ENDONUCLEASE"/>
    <property type="match status" value="1"/>
</dbReference>
<dbReference type="InterPro" id="IPR055469">
    <property type="entry name" value="DUF7041"/>
</dbReference>
<name>W8B3F8_CERCA</name>
<dbReference type="OrthoDB" id="8122554at2759"/>
<sequence length="264" mass="29636">MQDSAEAQVPDSAMPLQRVSIRCPAFNAERPALWFAQLEGQFHLAGIVDEITKYHYASSHLDAKAAAEVEDLLLNVPTAMPYSRLKEALVERLTLSRDARLQQLLDRETLGDRKPSQFLRHLRSLDNTVPDNILRTKWLSRLPMTTQSILASQTDMTLDKLASLADKIHEIALPEAHVNTVQETTTSAIEARFSRLEASISELSSALNEKSATRLRPRSRSRPLSRAISPATANTMCWYHQNFANRAKRCRSPCSFQGNAPSDR</sequence>
<reference evidence="2" key="1">
    <citation type="submission" date="2013-07" db="EMBL/GenBank/DDBJ databases">
        <authorList>
            <person name="Geib S."/>
        </authorList>
    </citation>
    <scope>NUCLEOTIDE SEQUENCE</scope>
</reference>
<organism evidence="2">
    <name type="scientific">Ceratitis capitata</name>
    <name type="common">Mediterranean fruit fly</name>
    <name type="synonym">Tephritis capitata</name>
    <dbReference type="NCBI Taxonomy" id="7213"/>
    <lineage>
        <taxon>Eukaryota</taxon>
        <taxon>Metazoa</taxon>
        <taxon>Ecdysozoa</taxon>
        <taxon>Arthropoda</taxon>
        <taxon>Hexapoda</taxon>
        <taxon>Insecta</taxon>
        <taxon>Pterygota</taxon>
        <taxon>Neoptera</taxon>
        <taxon>Endopterygota</taxon>
        <taxon>Diptera</taxon>
        <taxon>Brachycera</taxon>
        <taxon>Muscomorpha</taxon>
        <taxon>Tephritoidea</taxon>
        <taxon>Tephritidae</taxon>
        <taxon>Ceratitis</taxon>
        <taxon>Ceratitis</taxon>
    </lineage>
</organism>
<dbReference type="EMBL" id="GAMC01010905">
    <property type="protein sequence ID" value="JAB95650.1"/>
    <property type="molecule type" value="mRNA"/>
</dbReference>
<proteinExistence type="evidence at transcript level"/>
<dbReference type="AlphaFoldDB" id="W8B3F8"/>
<accession>W8B3F8</accession>
<dbReference type="PANTHER" id="PTHR33327:SF3">
    <property type="entry name" value="RNA-DIRECTED DNA POLYMERASE"/>
    <property type="match status" value="1"/>
</dbReference>